<proteinExistence type="predicted"/>
<dbReference type="EMBL" id="CTRP01000014">
    <property type="protein sequence ID" value="CQR74355.1"/>
    <property type="molecule type" value="Genomic_DNA"/>
</dbReference>
<keyword evidence="2" id="KW-1185">Reference proteome</keyword>
<gene>
    <name evidence="1" type="ORF">SpAn4DRAFT_0817</name>
</gene>
<reference evidence="2" key="1">
    <citation type="submission" date="2015-03" db="EMBL/GenBank/DDBJ databases">
        <authorList>
            <person name="Nijsse Bart"/>
        </authorList>
    </citation>
    <scope>NUCLEOTIDE SEQUENCE [LARGE SCALE GENOMIC DNA]</scope>
</reference>
<protein>
    <submittedName>
        <fullName evidence="1">Uncharacterized protein</fullName>
    </submittedName>
</protein>
<organism evidence="1 2">
    <name type="scientific">Sporomusa ovata</name>
    <dbReference type="NCBI Taxonomy" id="2378"/>
    <lineage>
        <taxon>Bacteria</taxon>
        <taxon>Bacillati</taxon>
        <taxon>Bacillota</taxon>
        <taxon>Negativicutes</taxon>
        <taxon>Selenomonadales</taxon>
        <taxon>Sporomusaceae</taxon>
        <taxon>Sporomusa</taxon>
    </lineage>
</organism>
<evidence type="ECO:0000313" key="1">
    <source>
        <dbReference type="EMBL" id="CQR74355.1"/>
    </source>
</evidence>
<accession>A0A0U1L4C1</accession>
<dbReference type="AlphaFoldDB" id="A0A0U1L4C1"/>
<dbReference type="Proteomes" id="UP000049855">
    <property type="component" value="Unassembled WGS sequence"/>
</dbReference>
<sequence length="37" mass="4131">MAKVWYCVYHTFAGITIGNPWRLRTLAALGSYPRCGG</sequence>
<evidence type="ECO:0000313" key="2">
    <source>
        <dbReference type="Proteomes" id="UP000049855"/>
    </source>
</evidence>
<name>A0A0U1L4C1_9FIRM</name>